<comment type="caution">
    <text evidence="1">The sequence shown here is derived from an EMBL/GenBank/DDBJ whole genome shotgun (WGS) entry which is preliminary data.</text>
</comment>
<protein>
    <submittedName>
        <fullName evidence="1">Uncharacterized protein</fullName>
    </submittedName>
</protein>
<reference evidence="1 2" key="1">
    <citation type="journal article" date="2015" name="BMC Genomics">
        <title>Insights from the genome of Ophiocordyceps polyrhachis-furcata to pathogenicity and host specificity in insect fungi.</title>
        <authorList>
            <person name="Wichadakul D."/>
            <person name="Kobmoo N."/>
            <person name="Ingsriswang S."/>
            <person name="Tangphatsornruang S."/>
            <person name="Chantasingh D."/>
            <person name="Luangsa-ard J.J."/>
            <person name="Eurwilaichitr L."/>
        </authorList>
    </citation>
    <scope>NUCLEOTIDE SEQUENCE [LARGE SCALE GENOMIC DNA]</scope>
    <source>
        <strain evidence="1 2">BCC 54312</strain>
    </source>
</reference>
<organism evidence="1 2">
    <name type="scientific">Ophiocordyceps polyrhachis-furcata BCC 54312</name>
    <dbReference type="NCBI Taxonomy" id="1330021"/>
    <lineage>
        <taxon>Eukaryota</taxon>
        <taxon>Fungi</taxon>
        <taxon>Dikarya</taxon>
        <taxon>Ascomycota</taxon>
        <taxon>Pezizomycotina</taxon>
        <taxon>Sordariomycetes</taxon>
        <taxon>Hypocreomycetidae</taxon>
        <taxon>Hypocreales</taxon>
        <taxon>Ophiocordycipitaceae</taxon>
        <taxon>Ophiocordyceps</taxon>
    </lineage>
</organism>
<name>A0A367L5A1_9HYPO</name>
<dbReference type="EMBL" id="LKCN02000014">
    <property type="protein sequence ID" value="RCI09599.1"/>
    <property type="molecule type" value="Genomic_DNA"/>
</dbReference>
<gene>
    <name evidence="1" type="ORF">L249_4144</name>
</gene>
<evidence type="ECO:0000313" key="2">
    <source>
        <dbReference type="Proteomes" id="UP000253664"/>
    </source>
</evidence>
<dbReference type="AlphaFoldDB" id="A0A367L5A1"/>
<keyword evidence="2" id="KW-1185">Reference proteome</keyword>
<evidence type="ECO:0000313" key="1">
    <source>
        <dbReference type="EMBL" id="RCI09599.1"/>
    </source>
</evidence>
<dbReference type="Proteomes" id="UP000253664">
    <property type="component" value="Unassembled WGS sequence"/>
</dbReference>
<sequence>MSPRLRKRPDVLDLELVGGDQSPGEAILKNLKNETPKVPAFTNKRTALKTSKKLLTFLSGTNWNPSACAEQWSQLPAESSVSFNYTVFVLERFSLVLVILTVANLCLTIGSQPAFAPLTGRLYAQNLRLCTQSRRADKMVIIWVAAPPSSLGRAGACTSTPLVILLLNLHQL</sequence>
<accession>A0A367L5A1</accession>
<proteinExistence type="predicted"/>